<reference evidence="1 2" key="1">
    <citation type="journal article" date="2022" name="Plant J.">
        <title>Chromosome-level genome of Camellia lanceoleosa provides a valuable resource for understanding genome evolution and self-incompatibility.</title>
        <authorList>
            <person name="Gong W."/>
            <person name="Xiao S."/>
            <person name="Wang L."/>
            <person name="Liao Z."/>
            <person name="Chang Y."/>
            <person name="Mo W."/>
            <person name="Hu G."/>
            <person name="Li W."/>
            <person name="Zhao G."/>
            <person name="Zhu H."/>
            <person name="Hu X."/>
            <person name="Ji K."/>
            <person name="Xiang X."/>
            <person name="Song Q."/>
            <person name="Yuan D."/>
            <person name="Jin S."/>
            <person name="Zhang L."/>
        </authorList>
    </citation>
    <scope>NUCLEOTIDE SEQUENCE [LARGE SCALE GENOMIC DNA]</scope>
    <source>
        <strain evidence="1">SQ_2022a</strain>
    </source>
</reference>
<dbReference type="Proteomes" id="UP001060215">
    <property type="component" value="Chromosome 6"/>
</dbReference>
<accession>A0ACC0I8C1</accession>
<keyword evidence="2" id="KW-1185">Reference proteome</keyword>
<sequence length="227" mass="25189">MPVILLCQVIFQGLQMGSNCWLTWAVEEPGRVSNGKMLRIFVSLSAGGSIFMLGRMVLLSSIALNTAQNLFVGMITLIFRASMSFFDSTPSSQIRNRSSTDQSTMDTNIPYRLAGLAFALIQLFSIIILMCMVSWQLPLLFLLILVISVWYQVLRKCYLKETARQDQRLLDAPDSRESIPGLLRSSSSSSEMSNRSFSSICPILPGIGKKGKVPKLEISILKQAPLT</sequence>
<evidence type="ECO:0000313" key="2">
    <source>
        <dbReference type="Proteomes" id="UP001060215"/>
    </source>
</evidence>
<gene>
    <name evidence="1" type="ORF">LOK49_LG03G00149</name>
</gene>
<comment type="caution">
    <text evidence="1">The sequence shown here is derived from an EMBL/GenBank/DDBJ whole genome shotgun (WGS) entry which is preliminary data.</text>
</comment>
<dbReference type="EMBL" id="CM045763">
    <property type="protein sequence ID" value="KAI8022112.1"/>
    <property type="molecule type" value="Genomic_DNA"/>
</dbReference>
<protein>
    <submittedName>
        <fullName evidence="1">ABC transporter C family member 3</fullName>
    </submittedName>
</protein>
<name>A0ACC0I8C1_9ERIC</name>
<proteinExistence type="predicted"/>
<evidence type="ECO:0000313" key="1">
    <source>
        <dbReference type="EMBL" id="KAI8022112.1"/>
    </source>
</evidence>
<organism evidence="1 2">
    <name type="scientific">Camellia lanceoleosa</name>
    <dbReference type="NCBI Taxonomy" id="1840588"/>
    <lineage>
        <taxon>Eukaryota</taxon>
        <taxon>Viridiplantae</taxon>
        <taxon>Streptophyta</taxon>
        <taxon>Embryophyta</taxon>
        <taxon>Tracheophyta</taxon>
        <taxon>Spermatophyta</taxon>
        <taxon>Magnoliopsida</taxon>
        <taxon>eudicotyledons</taxon>
        <taxon>Gunneridae</taxon>
        <taxon>Pentapetalae</taxon>
        <taxon>asterids</taxon>
        <taxon>Ericales</taxon>
        <taxon>Theaceae</taxon>
        <taxon>Camellia</taxon>
    </lineage>
</organism>